<evidence type="ECO:0000313" key="19">
    <source>
        <dbReference type="Proteomes" id="UP000198418"/>
    </source>
</evidence>
<keyword evidence="15" id="KW-0443">Lipid metabolism</keyword>
<accession>A0A212REM8</accession>
<dbReference type="InterPro" id="IPR051602">
    <property type="entry name" value="ACC_Biotin_Carboxylase"/>
</dbReference>
<evidence type="ECO:0000256" key="13">
    <source>
        <dbReference type="ARBA" id="ARBA00048600"/>
    </source>
</evidence>
<keyword evidence="6 15" id="KW-0436">Ligase</keyword>
<dbReference type="FunFam" id="3.30.1490.20:FF:000018">
    <property type="entry name" value="Biotin carboxylase"/>
    <property type="match status" value="1"/>
</dbReference>
<organism evidence="18 19">
    <name type="scientific">Rhodoblastus acidophilus</name>
    <name type="common">Rhodopseudomonas acidophila</name>
    <dbReference type="NCBI Taxonomy" id="1074"/>
    <lineage>
        <taxon>Bacteria</taxon>
        <taxon>Pseudomonadati</taxon>
        <taxon>Pseudomonadota</taxon>
        <taxon>Alphaproteobacteria</taxon>
        <taxon>Hyphomicrobiales</taxon>
        <taxon>Rhodoblastaceae</taxon>
        <taxon>Rhodoblastus</taxon>
    </lineage>
</organism>
<evidence type="ECO:0000256" key="9">
    <source>
        <dbReference type="ARBA" id="ARBA00022840"/>
    </source>
</evidence>
<dbReference type="EMBL" id="FYDG01000004">
    <property type="protein sequence ID" value="SNB70736.1"/>
    <property type="molecule type" value="Genomic_DNA"/>
</dbReference>
<evidence type="ECO:0000256" key="12">
    <source>
        <dbReference type="ARBA" id="ARBA00033786"/>
    </source>
</evidence>
<dbReference type="Pfam" id="PF02785">
    <property type="entry name" value="Biotin_carb_C"/>
    <property type="match status" value="1"/>
</dbReference>
<keyword evidence="15" id="KW-0276">Fatty acid metabolism</keyword>
<evidence type="ECO:0000256" key="6">
    <source>
        <dbReference type="ARBA" id="ARBA00022598"/>
    </source>
</evidence>
<keyword evidence="19" id="KW-1185">Reference proteome</keyword>
<dbReference type="PANTHER" id="PTHR48095">
    <property type="entry name" value="PYRUVATE CARBOXYLASE SUBUNIT A"/>
    <property type="match status" value="1"/>
</dbReference>
<dbReference type="FunFam" id="3.40.50.20:FF:000010">
    <property type="entry name" value="Propionyl-CoA carboxylase subunit alpha"/>
    <property type="match status" value="1"/>
</dbReference>
<dbReference type="InterPro" id="IPR005479">
    <property type="entry name" value="CPAse_ATP-bd"/>
</dbReference>
<dbReference type="PROSITE" id="PS00867">
    <property type="entry name" value="CPSASE_2"/>
    <property type="match status" value="1"/>
</dbReference>
<keyword evidence="15" id="KW-0275">Fatty acid biosynthesis</keyword>
<evidence type="ECO:0000313" key="18">
    <source>
        <dbReference type="EMBL" id="SNB70736.1"/>
    </source>
</evidence>
<dbReference type="GO" id="GO:0006633">
    <property type="term" value="P:fatty acid biosynthetic process"/>
    <property type="evidence" value="ECO:0007669"/>
    <property type="project" value="UniProtKB-KW"/>
</dbReference>
<evidence type="ECO:0000256" key="2">
    <source>
        <dbReference type="ARBA" id="ARBA00004956"/>
    </source>
</evidence>
<dbReference type="Proteomes" id="UP000198418">
    <property type="component" value="Unassembled WGS sequence"/>
</dbReference>
<dbReference type="GO" id="GO:2001295">
    <property type="term" value="P:malonyl-CoA biosynthetic process"/>
    <property type="evidence" value="ECO:0007669"/>
    <property type="project" value="UniProtKB-UniPathway"/>
</dbReference>
<dbReference type="NCBIfam" id="NF006367">
    <property type="entry name" value="PRK08591.1"/>
    <property type="match status" value="1"/>
</dbReference>
<dbReference type="SUPFAM" id="SSF52440">
    <property type="entry name" value="PreATP-grasp domain"/>
    <property type="match status" value="1"/>
</dbReference>
<evidence type="ECO:0000256" key="14">
    <source>
        <dbReference type="PROSITE-ProRule" id="PRU00409"/>
    </source>
</evidence>
<dbReference type="InterPro" id="IPR004549">
    <property type="entry name" value="Acetyl_CoA_COase_biotin_COase"/>
</dbReference>
<comment type="subunit">
    <text evidence="3 15">Acetyl-CoA carboxylase is a heterohexamer of biotin carboxyl carrier protein, biotin carboxylase and the two subunits of carboxyl transferase in a 2:2 complex.</text>
</comment>
<dbReference type="RefSeq" id="WP_088520493.1">
    <property type="nucleotide sequence ID" value="NZ_FYDG01000004.1"/>
</dbReference>
<evidence type="ECO:0000256" key="4">
    <source>
        <dbReference type="ARBA" id="ARBA00013263"/>
    </source>
</evidence>
<dbReference type="PROSITE" id="PS50979">
    <property type="entry name" value="BC"/>
    <property type="match status" value="1"/>
</dbReference>
<evidence type="ECO:0000256" key="8">
    <source>
        <dbReference type="ARBA" id="ARBA00022741"/>
    </source>
</evidence>
<protein>
    <recommendedName>
        <fullName evidence="5 15">Biotin carboxylase</fullName>
        <ecNumber evidence="4 15">6.3.4.14</ecNumber>
    </recommendedName>
    <alternativeName>
        <fullName evidence="12 15">Acetyl-coenzyme A carboxylase biotin carboxylase subunit A</fullName>
    </alternativeName>
</protein>
<dbReference type="PROSITE" id="PS00866">
    <property type="entry name" value="CPSASE_1"/>
    <property type="match status" value="1"/>
</dbReference>
<comment type="pathway">
    <text evidence="2 15">Lipid metabolism; malonyl-CoA biosynthesis; malonyl-CoA from acetyl-CoA: step 1/1.</text>
</comment>
<dbReference type="Gene3D" id="3.30.470.20">
    <property type="entry name" value="ATP-grasp fold, B domain"/>
    <property type="match status" value="1"/>
</dbReference>
<keyword evidence="8 14" id="KW-0547">Nucleotide-binding</keyword>
<keyword evidence="11 15" id="KW-0092">Biotin</keyword>
<dbReference type="UniPathway" id="UPA00655">
    <property type="reaction ID" value="UER00711"/>
</dbReference>
<dbReference type="PROSITE" id="PS50975">
    <property type="entry name" value="ATP_GRASP"/>
    <property type="match status" value="1"/>
</dbReference>
<keyword evidence="7" id="KW-0479">Metal-binding</keyword>
<dbReference type="Pfam" id="PF00289">
    <property type="entry name" value="Biotin_carb_N"/>
    <property type="match status" value="1"/>
</dbReference>
<dbReference type="AlphaFoldDB" id="A0A212REM8"/>
<dbReference type="EC" id="6.3.4.14" evidence="4 15"/>
<dbReference type="InterPro" id="IPR005482">
    <property type="entry name" value="Biotin_COase_C"/>
</dbReference>
<reference evidence="19" key="1">
    <citation type="submission" date="2017-06" db="EMBL/GenBank/DDBJ databases">
        <authorList>
            <person name="Varghese N."/>
            <person name="Submissions S."/>
        </authorList>
    </citation>
    <scope>NUCLEOTIDE SEQUENCE [LARGE SCALE GENOMIC DNA]</scope>
    <source>
        <strain evidence="19">DSM 137</strain>
    </source>
</reference>
<name>A0A212REM8_RHOAC</name>
<dbReference type="InterPro" id="IPR011764">
    <property type="entry name" value="Biotin_carboxylation_dom"/>
</dbReference>
<evidence type="ECO:0000256" key="15">
    <source>
        <dbReference type="RuleBase" id="RU365063"/>
    </source>
</evidence>
<evidence type="ECO:0000259" key="16">
    <source>
        <dbReference type="PROSITE" id="PS50975"/>
    </source>
</evidence>
<dbReference type="SMART" id="SM00878">
    <property type="entry name" value="Biotin_carb_C"/>
    <property type="match status" value="1"/>
</dbReference>
<evidence type="ECO:0000256" key="3">
    <source>
        <dbReference type="ARBA" id="ARBA00011750"/>
    </source>
</evidence>
<evidence type="ECO:0000256" key="5">
    <source>
        <dbReference type="ARBA" id="ARBA00017242"/>
    </source>
</evidence>
<evidence type="ECO:0000256" key="7">
    <source>
        <dbReference type="ARBA" id="ARBA00022723"/>
    </source>
</evidence>
<feature type="domain" description="ATP-grasp" evidence="16">
    <location>
        <begin position="120"/>
        <end position="316"/>
    </location>
</feature>
<dbReference type="OrthoDB" id="9763189at2"/>
<sequence>MFEKILIANRGEIALRILRAAKELGIATVAVHSTADSEAMHVKLADESVCIGPPAARDSYLNIPALLAACEITGADAIHPGYGFLSENAKFAEICTDHGVVFIGPKADHIRIMGDKIEAKRTARALGIPCVPGSEGGVTDDDEAMKIAEGIGFPVLVKAAAGGGGRGMKVAHTAADLSEALATARTEAKAAFGDDAVYLEKYLEKPRHIEIQILGDGLGNAVHIGERDCSLQRRHQKVLEETPSPALNQDQRTRIGEICASAMRKLQYSGAGTIEFLYENGEFYFIEMNTRIQVEHPITEMISGLDLIVEQIKIASGSPLAYKQEDLDLRGHSIECRINAEHPATFRPSPGRILYYHPPGGVGVRVDSAAYQGYVIPPNYDSMVGKLIVQGRTRNEALMRLRRALDEFIVDGVDTTLPLFRALVRNSEIQDGAYDIHWLEKFLAAGGMDNFEQ</sequence>
<dbReference type="PANTHER" id="PTHR48095:SF2">
    <property type="entry name" value="BIOTIN CARBOXYLASE, CHLOROPLASTIC"/>
    <property type="match status" value="1"/>
</dbReference>
<dbReference type="SUPFAM" id="SSF56059">
    <property type="entry name" value="Glutathione synthetase ATP-binding domain-like"/>
    <property type="match status" value="1"/>
</dbReference>
<feature type="domain" description="Biotin carboxylation" evidence="17">
    <location>
        <begin position="1"/>
        <end position="444"/>
    </location>
</feature>
<dbReference type="SUPFAM" id="SSF51246">
    <property type="entry name" value="Rudiment single hybrid motif"/>
    <property type="match status" value="1"/>
</dbReference>
<dbReference type="GO" id="GO:0004075">
    <property type="term" value="F:biotin carboxylase activity"/>
    <property type="evidence" value="ECO:0007669"/>
    <property type="project" value="UniProtKB-EC"/>
</dbReference>
<keyword evidence="9 14" id="KW-0067">ATP-binding</keyword>
<comment type="function">
    <text evidence="1 15">This protein is a component of the acetyl coenzyme A carboxylase complex; first, biotin carboxylase catalyzes the carboxylation of the carrier protein and then the transcarboxylase transfers the carboxyl group to form malonyl-CoA.</text>
</comment>
<comment type="catalytic activity">
    <reaction evidence="13 15">
        <text>N(6)-biotinyl-L-lysyl-[protein] + hydrogencarbonate + ATP = N(6)-carboxybiotinyl-L-lysyl-[protein] + ADP + phosphate + H(+)</text>
        <dbReference type="Rhea" id="RHEA:13501"/>
        <dbReference type="Rhea" id="RHEA-COMP:10505"/>
        <dbReference type="Rhea" id="RHEA-COMP:10506"/>
        <dbReference type="ChEBI" id="CHEBI:15378"/>
        <dbReference type="ChEBI" id="CHEBI:17544"/>
        <dbReference type="ChEBI" id="CHEBI:30616"/>
        <dbReference type="ChEBI" id="CHEBI:43474"/>
        <dbReference type="ChEBI" id="CHEBI:83144"/>
        <dbReference type="ChEBI" id="CHEBI:83145"/>
        <dbReference type="ChEBI" id="CHEBI:456216"/>
        <dbReference type="EC" id="6.3.4.14"/>
    </reaction>
</comment>
<dbReference type="InterPro" id="IPR016185">
    <property type="entry name" value="PreATP-grasp_dom_sf"/>
</dbReference>
<evidence type="ECO:0000259" key="17">
    <source>
        <dbReference type="PROSITE" id="PS50979"/>
    </source>
</evidence>
<proteinExistence type="predicted"/>
<dbReference type="GO" id="GO:0005524">
    <property type="term" value="F:ATP binding"/>
    <property type="evidence" value="ECO:0007669"/>
    <property type="project" value="UniProtKB-UniRule"/>
</dbReference>
<keyword evidence="15" id="KW-0444">Lipid biosynthesis</keyword>
<dbReference type="InterPro" id="IPR005481">
    <property type="entry name" value="BC-like_N"/>
</dbReference>
<keyword evidence="10" id="KW-0460">Magnesium</keyword>
<dbReference type="NCBIfam" id="TIGR00514">
    <property type="entry name" value="accC"/>
    <property type="match status" value="1"/>
</dbReference>
<dbReference type="Pfam" id="PF02786">
    <property type="entry name" value="CPSase_L_D2"/>
    <property type="match status" value="1"/>
</dbReference>
<dbReference type="GO" id="GO:0046872">
    <property type="term" value="F:metal ion binding"/>
    <property type="evidence" value="ECO:0007669"/>
    <property type="project" value="UniProtKB-KW"/>
</dbReference>
<evidence type="ECO:0000256" key="10">
    <source>
        <dbReference type="ARBA" id="ARBA00022842"/>
    </source>
</evidence>
<dbReference type="InterPro" id="IPR011054">
    <property type="entry name" value="Rudment_hybrid_motif"/>
</dbReference>
<dbReference type="InterPro" id="IPR011761">
    <property type="entry name" value="ATP-grasp"/>
</dbReference>
<evidence type="ECO:0000256" key="11">
    <source>
        <dbReference type="ARBA" id="ARBA00023267"/>
    </source>
</evidence>
<gene>
    <name evidence="18" type="ORF">SAMN06265338_10415</name>
</gene>
<evidence type="ECO:0000256" key="1">
    <source>
        <dbReference type="ARBA" id="ARBA00003761"/>
    </source>
</evidence>